<evidence type="ECO:0000313" key="4">
    <source>
        <dbReference type="Proteomes" id="UP000886595"/>
    </source>
</evidence>
<dbReference type="PANTHER" id="PTHR24414">
    <property type="entry name" value="F-BOX/KELCH-REPEAT PROTEIN SKIP4"/>
    <property type="match status" value="1"/>
</dbReference>
<reference evidence="3 4" key="1">
    <citation type="submission" date="2020-02" db="EMBL/GenBank/DDBJ databases">
        <authorList>
            <person name="Ma Q."/>
            <person name="Huang Y."/>
            <person name="Song X."/>
            <person name="Pei D."/>
        </authorList>
    </citation>
    <scope>NUCLEOTIDE SEQUENCE [LARGE SCALE GENOMIC DNA]</scope>
    <source>
        <strain evidence="3">Sxm20200214</strain>
        <tissue evidence="3">Leaf</tissue>
    </source>
</reference>
<name>A0A8X7WLD2_BRACI</name>
<feature type="domain" description="F-box" evidence="1">
    <location>
        <begin position="18"/>
        <end position="57"/>
    </location>
</feature>
<dbReference type="InterPro" id="IPR036047">
    <property type="entry name" value="F-box-like_dom_sf"/>
</dbReference>
<protein>
    <recommendedName>
        <fullName evidence="5">F-box domain-containing protein</fullName>
    </recommendedName>
</protein>
<organism evidence="3 4">
    <name type="scientific">Brassica carinata</name>
    <name type="common">Ethiopian mustard</name>
    <name type="synonym">Abyssinian cabbage</name>
    <dbReference type="NCBI Taxonomy" id="52824"/>
    <lineage>
        <taxon>Eukaryota</taxon>
        <taxon>Viridiplantae</taxon>
        <taxon>Streptophyta</taxon>
        <taxon>Embryophyta</taxon>
        <taxon>Tracheophyta</taxon>
        <taxon>Spermatophyta</taxon>
        <taxon>Magnoliopsida</taxon>
        <taxon>eudicotyledons</taxon>
        <taxon>Gunneridae</taxon>
        <taxon>Pentapetalae</taxon>
        <taxon>rosids</taxon>
        <taxon>malvids</taxon>
        <taxon>Brassicales</taxon>
        <taxon>Brassicaceae</taxon>
        <taxon>Brassiceae</taxon>
        <taxon>Brassica</taxon>
    </lineage>
</organism>
<evidence type="ECO:0008006" key="5">
    <source>
        <dbReference type="Google" id="ProtNLM"/>
    </source>
</evidence>
<evidence type="ECO:0000313" key="3">
    <source>
        <dbReference type="EMBL" id="KAG2330900.1"/>
    </source>
</evidence>
<dbReference type="SUPFAM" id="SSF81383">
    <property type="entry name" value="F-box domain"/>
    <property type="match status" value="1"/>
</dbReference>
<feature type="domain" description="FKB95-like N-terminal Kelch" evidence="2">
    <location>
        <begin position="104"/>
        <end position="190"/>
    </location>
</feature>
<dbReference type="InterPro" id="IPR050354">
    <property type="entry name" value="F-box/kelch-repeat_ARATH"/>
</dbReference>
<comment type="caution">
    <text evidence="3">The sequence shown here is derived from an EMBL/GenBank/DDBJ whole genome shotgun (WGS) entry which is preliminary data.</text>
</comment>
<dbReference type="Pfam" id="PF00646">
    <property type="entry name" value="F-box"/>
    <property type="match status" value="1"/>
</dbReference>
<dbReference type="PANTHER" id="PTHR24414:SF131">
    <property type="entry name" value="GENOME ASSEMBLY, CHROMOSOME: A05"/>
    <property type="match status" value="1"/>
</dbReference>
<dbReference type="InterPro" id="IPR001810">
    <property type="entry name" value="F-box_dom"/>
</dbReference>
<dbReference type="AlphaFoldDB" id="A0A8X7WLD2"/>
<gene>
    <name evidence="3" type="ORF">Bca52824_002080</name>
</gene>
<sequence length="194" mass="21776">MSNLAASNSKKPRPSSSFLSLPGDVALNCLARVPRCYDLNVSCVSKPLRSLVRSGEINRLRSQLLPKTSVYLSFYFRYRFRPRSATHCLTFRPGETETTDYMPLEDVPIHSSPVSVGSEIYFIGRCNDNLWILDTRSRNLRTAPGMNVSRSMREAAVGVVDGKIYVIGGSEEESQVEVFDPQTQTWEFAGEEKV</sequence>
<dbReference type="Pfam" id="PF25210">
    <property type="entry name" value="Kelch_FKB95"/>
    <property type="match status" value="1"/>
</dbReference>
<evidence type="ECO:0000259" key="1">
    <source>
        <dbReference type="Pfam" id="PF00646"/>
    </source>
</evidence>
<accession>A0A8X7WLD2</accession>
<dbReference type="InterPro" id="IPR015915">
    <property type="entry name" value="Kelch-typ_b-propeller"/>
</dbReference>
<keyword evidence="4" id="KW-1185">Reference proteome</keyword>
<evidence type="ECO:0000259" key="2">
    <source>
        <dbReference type="Pfam" id="PF25210"/>
    </source>
</evidence>
<dbReference type="CDD" id="cd22152">
    <property type="entry name" value="F-box_AtAFR-like"/>
    <property type="match status" value="1"/>
</dbReference>
<proteinExistence type="predicted"/>
<dbReference type="EMBL" id="JAAMPC010000001">
    <property type="protein sequence ID" value="KAG2330900.1"/>
    <property type="molecule type" value="Genomic_DNA"/>
</dbReference>
<dbReference type="Proteomes" id="UP000886595">
    <property type="component" value="Unassembled WGS sequence"/>
</dbReference>
<dbReference type="SUPFAM" id="SSF117281">
    <property type="entry name" value="Kelch motif"/>
    <property type="match status" value="1"/>
</dbReference>
<dbReference type="InterPro" id="IPR057499">
    <property type="entry name" value="Kelch_FKB95"/>
</dbReference>
<dbReference type="Gene3D" id="2.120.10.80">
    <property type="entry name" value="Kelch-type beta propeller"/>
    <property type="match status" value="1"/>
</dbReference>